<dbReference type="Gene3D" id="1.25.10.10">
    <property type="entry name" value="Leucine-rich Repeat Variant"/>
    <property type="match status" value="1"/>
</dbReference>
<keyword evidence="2" id="KW-1185">Reference proteome</keyword>
<dbReference type="EMBL" id="ACGK02000001">
    <property type="protein sequence ID" value="EGF23414.1"/>
    <property type="molecule type" value="Genomic_DNA"/>
</dbReference>
<dbReference type="SUPFAM" id="SSF48371">
    <property type="entry name" value="ARM repeat"/>
    <property type="match status" value="1"/>
</dbReference>
<name>F1T3X0_9ACTN</name>
<proteinExistence type="predicted"/>
<organism evidence="1 2">
    <name type="scientific">Fannyhessea vaginae DSM 15829</name>
    <dbReference type="NCBI Taxonomy" id="525256"/>
    <lineage>
        <taxon>Bacteria</taxon>
        <taxon>Bacillati</taxon>
        <taxon>Actinomycetota</taxon>
        <taxon>Coriobacteriia</taxon>
        <taxon>Coriobacteriales</taxon>
        <taxon>Atopobiaceae</taxon>
        <taxon>Fannyhessea</taxon>
    </lineage>
</organism>
<dbReference type="eggNOG" id="ENOG5033Y5H">
    <property type="taxonomic scope" value="Bacteria"/>
</dbReference>
<accession>F1T3X0</accession>
<dbReference type="AlphaFoldDB" id="F1T3X0"/>
<evidence type="ECO:0008006" key="3">
    <source>
        <dbReference type="Google" id="ProtNLM"/>
    </source>
</evidence>
<dbReference type="Proteomes" id="UP000005947">
    <property type="component" value="Unassembled WGS sequence"/>
</dbReference>
<dbReference type="InterPro" id="IPR011989">
    <property type="entry name" value="ARM-like"/>
</dbReference>
<comment type="caution">
    <text evidence="1">The sequence shown here is derived from an EMBL/GenBank/DDBJ whole genome shotgun (WGS) entry which is preliminary data.</text>
</comment>
<reference evidence="1 2" key="1">
    <citation type="submission" date="2011-02" db="EMBL/GenBank/DDBJ databases">
        <authorList>
            <person name="Muzny D."/>
            <person name="Qin X."/>
            <person name="Buhay C."/>
            <person name="Dugan-Rocha S."/>
            <person name="Ding Y."/>
            <person name="Chen G."/>
            <person name="Hawes A."/>
            <person name="Holder M."/>
            <person name="Jhangiani S."/>
            <person name="Johnson A."/>
            <person name="Khan Z."/>
            <person name="Li Z."/>
            <person name="Liu W."/>
            <person name="Liu X."/>
            <person name="Perez L."/>
            <person name="Shen H."/>
            <person name="Wang Q."/>
            <person name="Watt J."/>
            <person name="Xi L."/>
            <person name="Xin Y."/>
            <person name="Zhou J."/>
            <person name="Deng J."/>
            <person name="Jiang H."/>
            <person name="Liu Y."/>
            <person name="Qu J."/>
            <person name="Song X.-Z."/>
            <person name="Zhang L."/>
            <person name="Villasana D."/>
            <person name="Johnson A."/>
            <person name="Liu J."/>
            <person name="Liyanage D."/>
            <person name="Lorensuhewa L."/>
            <person name="Robinson T."/>
            <person name="Song A."/>
            <person name="Song B.-B."/>
            <person name="Dinh H."/>
            <person name="Thornton R."/>
            <person name="Coyle M."/>
            <person name="Francisco L."/>
            <person name="Jackson L."/>
            <person name="Javaid M."/>
            <person name="Korchina V."/>
            <person name="Kovar C."/>
            <person name="Mata R."/>
            <person name="Mathew T."/>
            <person name="Ngo R."/>
            <person name="Nguyen L."/>
            <person name="Nguyen N."/>
            <person name="Okwuonu G."/>
            <person name="Ongeri F."/>
            <person name="Pham C."/>
            <person name="Simmons D."/>
            <person name="Wilczek-Boney K."/>
            <person name="Hale W."/>
            <person name="Jakkamsetti A."/>
            <person name="Pham P."/>
            <person name="Ruth R."/>
            <person name="San Lucas F."/>
            <person name="Warren J."/>
            <person name="Zhang J."/>
            <person name="Zhao Z."/>
            <person name="Zhou C."/>
            <person name="Zhu D."/>
            <person name="Lee S."/>
            <person name="Bess C."/>
            <person name="Blankenburg K."/>
            <person name="Forbes L."/>
            <person name="Fu Q."/>
            <person name="Gubbala S."/>
            <person name="Hirani K."/>
            <person name="Jayaseelan J.C."/>
            <person name="Lara F."/>
            <person name="Munidasa M."/>
            <person name="Palculict T."/>
            <person name="Patil S."/>
            <person name="Pu L.-L."/>
            <person name="Saada N."/>
            <person name="Tang L."/>
            <person name="Weissenberger G."/>
            <person name="Zhu Y."/>
            <person name="Hemphill L."/>
            <person name="Shang Y."/>
            <person name="Youmans B."/>
            <person name="Ayvaz T."/>
            <person name="Ross M."/>
            <person name="Santibanez J."/>
            <person name="Aqrawi P."/>
            <person name="Gross S."/>
            <person name="Joshi V."/>
            <person name="Fowler G."/>
            <person name="Nazareth L."/>
            <person name="Reid J."/>
            <person name="Worley K."/>
            <person name="Petrosino J."/>
            <person name="Highlander S."/>
            <person name="Gibbs R."/>
        </authorList>
    </citation>
    <scope>NUCLEOTIDE SEQUENCE [LARGE SCALE GENOMIC DNA]</scope>
    <source>
        <strain evidence="1 2">DSM 15829</strain>
    </source>
</reference>
<protein>
    <recommendedName>
        <fullName evidence="3">HEAT repeat domain-containing protein</fullName>
    </recommendedName>
</protein>
<dbReference type="OrthoDB" id="3173255at2"/>
<evidence type="ECO:0000313" key="1">
    <source>
        <dbReference type="EMBL" id="EGF23414.1"/>
    </source>
</evidence>
<dbReference type="InterPro" id="IPR016024">
    <property type="entry name" value="ARM-type_fold"/>
</dbReference>
<gene>
    <name evidence="1" type="ORF">HMPREF0091_10361</name>
</gene>
<evidence type="ECO:0000313" key="2">
    <source>
        <dbReference type="Proteomes" id="UP000005947"/>
    </source>
</evidence>
<sequence>MAFQNVKRGFVMEEIDYSNIPLENLAQGLQSTRRRERQDCAHELVVRCSQNPEAVVPYIRPLQKSLGCSEAQTRWEALNALALLAPYDVKSMSKTFRDAETCLFDDESAAVRLAACRFLVAYGSQSEKNSDKSWGVLDEFIQCYHGDPEYRDILKMMLTFAQGHISRKTRAAMEKRFEFDAHNSNGYINKFSVEIIQTLKQDA</sequence>